<sequence>MRIYLLRICFAAFLSGAGAPLAAQESTRDVIAAHIRTQGYACDRPQSAKRDRSASIPGEQAWILTCDDGVYLVRLIPDMAAIVGQMR</sequence>
<protein>
    <recommendedName>
        <fullName evidence="4">PepSY domain-containing protein</fullName>
    </recommendedName>
</protein>
<dbReference type="EMBL" id="JAZHYN010000077">
    <property type="protein sequence ID" value="MEF3368061.1"/>
    <property type="molecule type" value="Genomic_DNA"/>
</dbReference>
<proteinExistence type="predicted"/>
<feature type="signal peptide" evidence="1">
    <location>
        <begin position="1"/>
        <end position="22"/>
    </location>
</feature>
<organism evidence="2 3">
    <name type="scientific">Methylocystis borbori</name>
    <dbReference type="NCBI Taxonomy" id="3118750"/>
    <lineage>
        <taxon>Bacteria</taxon>
        <taxon>Pseudomonadati</taxon>
        <taxon>Pseudomonadota</taxon>
        <taxon>Alphaproteobacteria</taxon>
        <taxon>Hyphomicrobiales</taxon>
        <taxon>Methylocystaceae</taxon>
        <taxon>Methylocystis</taxon>
    </lineage>
</organism>
<dbReference type="Proteomes" id="UP001350748">
    <property type="component" value="Unassembled WGS sequence"/>
</dbReference>
<accession>A0ABU7XKZ5</accession>
<keyword evidence="3" id="KW-1185">Reference proteome</keyword>
<evidence type="ECO:0008006" key="4">
    <source>
        <dbReference type="Google" id="ProtNLM"/>
    </source>
</evidence>
<dbReference type="RefSeq" id="WP_332083100.1">
    <property type="nucleotide sequence ID" value="NZ_JAZHYN010000077.1"/>
</dbReference>
<keyword evidence="1" id="KW-0732">Signal</keyword>
<reference evidence="2 3" key="1">
    <citation type="submission" date="2024-02" db="EMBL/GenBank/DDBJ databases">
        <authorList>
            <person name="Grouzdev D."/>
        </authorList>
    </citation>
    <scope>NUCLEOTIDE SEQUENCE [LARGE SCALE GENOMIC DNA]</scope>
    <source>
        <strain evidence="2 3">9N</strain>
    </source>
</reference>
<name>A0ABU7XKZ5_9HYPH</name>
<evidence type="ECO:0000313" key="3">
    <source>
        <dbReference type="Proteomes" id="UP001350748"/>
    </source>
</evidence>
<gene>
    <name evidence="2" type="ORF">V3H18_16120</name>
</gene>
<feature type="chain" id="PRO_5045805680" description="PepSY domain-containing protein" evidence="1">
    <location>
        <begin position="23"/>
        <end position="87"/>
    </location>
</feature>
<evidence type="ECO:0000256" key="1">
    <source>
        <dbReference type="SAM" id="SignalP"/>
    </source>
</evidence>
<evidence type="ECO:0000313" key="2">
    <source>
        <dbReference type="EMBL" id="MEF3368061.1"/>
    </source>
</evidence>
<comment type="caution">
    <text evidence="2">The sequence shown here is derived from an EMBL/GenBank/DDBJ whole genome shotgun (WGS) entry which is preliminary data.</text>
</comment>